<dbReference type="SUPFAM" id="SSF54236">
    <property type="entry name" value="Ubiquitin-like"/>
    <property type="match status" value="2"/>
</dbReference>
<dbReference type="Gene3D" id="1.25.40.530">
    <property type="entry name" value="MyTH4 domain"/>
    <property type="match status" value="2"/>
</dbReference>
<feature type="region of interest" description="Actin-binding" evidence="12">
    <location>
        <begin position="562"/>
        <end position="584"/>
    </location>
</feature>
<evidence type="ECO:0000259" key="17">
    <source>
        <dbReference type="PROSITE" id="PS51456"/>
    </source>
</evidence>
<comment type="similarity">
    <text evidence="2 12">Belongs to the TRAFAC class myosin-kinesin ATPase superfamily. Myosin family.</text>
</comment>
<dbReference type="FunFam" id="2.30.29.30:FF:000075">
    <property type="entry name" value="unconventional myosin-VIIa"/>
    <property type="match status" value="1"/>
</dbReference>
<evidence type="ECO:0000259" key="16">
    <source>
        <dbReference type="PROSITE" id="PS51016"/>
    </source>
</evidence>
<dbReference type="PROSITE" id="PS50057">
    <property type="entry name" value="FERM_3"/>
    <property type="match status" value="2"/>
</dbReference>
<evidence type="ECO:0000259" key="14">
    <source>
        <dbReference type="PROSITE" id="PS50002"/>
    </source>
</evidence>
<evidence type="ECO:0000256" key="8">
    <source>
        <dbReference type="ARBA" id="ARBA00023123"/>
    </source>
</evidence>
<dbReference type="PROSITE" id="PS51456">
    <property type="entry name" value="MYOSIN_MOTOR"/>
    <property type="match status" value="1"/>
</dbReference>
<feature type="binding site" evidence="12">
    <location>
        <begin position="166"/>
        <end position="173"/>
    </location>
    <ligand>
        <name>ATP</name>
        <dbReference type="ChEBI" id="CHEBI:30616"/>
    </ligand>
</feature>
<keyword evidence="4" id="KW-0963">Cytoplasm</keyword>
<dbReference type="Gene3D" id="1.20.120.720">
    <property type="entry name" value="Myosin VI head, motor domain, U50 subdomain"/>
    <property type="match status" value="2"/>
</dbReference>
<dbReference type="InterPro" id="IPR019749">
    <property type="entry name" value="Band_41_domain"/>
</dbReference>
<dbReference type="Gene3D" id="3.10.20.90">
    <property type="entry name" value="Phosphatidylinositol 3-kinase Catalytic Subunit, Chain A, domain 1"/>
    <property type="match status" value="2"/>
</dbReference>
<proteinExistence type="inferred from homology"/>
<feature type="domain" description="FERM" evidence="15">
    <location>
        <begin position="1228"/>
        <end position="1539"/>
    </location>
</feature>
<dbReference type="SMART" id="SM00015">
    <property type="entry name" value="IQ"/>
    <property type="match status" value="4"/>
</dbReference>
<keyword evidence="5" id="KW-0677">Repeat</keyword>
<keyword evidence="10 12" id="KW-0009">Actin-binding</keyword>
<protein>
    <submittedName>
        <fullName evidence="18">Uncharacterized protein</fullName>
    </submittedName>
</protein>
<dbReference type="InterPro" id="IPR000857">
    <property type="entry name" value="MyTH4_dom"/>
</dbReference>
<dbReference type="InterPro" id="IPR001609">
    <property type="entry name" value="Myosin_head_motor_dom-like"/>
</dbReference>
<dbReference type="InterPro" id="IPR057130">
    <property type="entry name" value="Myosin_VII_N"/>
</dbReference>
<feature type="compositionally biased region" description="Basic and acidic residues" evidence="13">
    <location>
        <begin position="813"/>
        <end position="823"/>
    </location>
</feature>
<evidence type="ECO:0000256" key="3">
    <source>
        <dbReference type="ARBA" id="ARBA00022443"/>
    </source>
</evidence>
<dbReference type="PRINTS" id="PR00193">
    <property type="entry name" value="MYOSINHEAVY"/>
</dbReference>
<dbReference type="InterPro" id="IPR036106">
    <property type="entry name" value="MYSc_Myo7"/>
</dbReference>
<dbReference type="Gene3D" id="2.30.30.40">
    <property type="entry name" value="SH3 Domains"/>
    <property type="match status" value="1"/>
</dbReference>
<dbReference type="InterPro" id="IPR029071">
    <property type="entry name" value="Ubiquitin-like_domsf"/>
</dbReference>
<evidence type="ECO:0000256" key="1">
    <source>
        <dbReference type="ARBA" id="ARBA00004496"/>
    </source>
</evidence>
<dbReference type="SUPFAM" id="SSF50044">
    <property type="entry name" value="SH3-domain"/>
    <property type="match status" value="1"/>
</dbReference>
<evidence type="ECO:0000256" key="2">
    <source>
        <dbReference type="ARBA" id="ARBA00008314"/>
    </source>
</evidence>
<evidence type="ECO:0000256" key="9">
    <source>
        <dbReference type="ARBA" id="ARBA00023175"/>
    </source>
</evidence>
<gene>
    <name evidence="18" type="ORF">XDN619_LOCUS30253</name>
</gene>
<dbReference type="Gene3D" id="1.20.58.530">
    <property type="match status" value="1"/>
</dbReference>
<keyword evidence="3 11" id="KW-0728">SH3 domain</keyword>
<dbReference type="InterPro" id="IPR051567">
    <property type="entry name" value="Unconventional_Myosin_ATPase"/>
</dbReference>
<keyword evidence="6 12" id="KW-0547">Nucleotide-binding</keyword>
<sequence>MPSIPIPISISNYFLPGDYVWVDLRTGSEFNVEIGARVVATQAGQIILVDDNDEELHFPIQTKFRPMHISSVEGVHDMILLGDLKESAILHNLHMRYKEDNIYTYTGSILVAVNPYKLLDIYNMDYIRQYSNKKIGELSPHIFAIGDNAYWSMQRYQHDQCIIISGESGSGKTESTKLILQFLAATSGQHSWIEQQILDANPILEAFGNAKTVRNDNSSRFGKYIDIHFDKRGAIEGAKIEQYLLEKSRIVSQARDERNYHVFYCMLAGMSKEEKQTLDLTTASDYVYLNQLDGTIYCDSRDDGKEWSTIKSACKVLMFSDQELNDILRLLSVVLHLGNLKFQATTTQNMDTCTVANISVLRVISKLLKRGIDFINLGILDIFGFENFQQNSFEQLCINYANENLQQFFVHHIFKLEQEEYNNEHINWKHIAFEDNQRILDLIAIKSMNIIALIDEESRFPKGTDRSLCDKLHVNHSKNDNFIPRKTDNIISFGIRHFAGNVYYDCENFLEKNRDTFSQDLMKLLQETKSKFLRNLFLNEFQIGTETRKRAPSLGTQFKKSLDSLMNILSACQPFFIRCIKPNEYKAPNNFDRALVCRQLRYSGMMETISIRRKGYPIRHLFRDFVDRYRLLAPGMGPSQCENDCRSAADKICKSVLVNQDYQIGKTKVFLKDAHDVFLEQAREQVMARKILILQNSIRQWIAHREFLAIRESALLIQRHFKSFQEAKRFQIICKGFTRLQTQFHTRMLTLRYSVLRSRILNIQRYCRGYLARQNYSRKLNAILMLQSEVRRHIAQKQVRRFRIEEKMYREAEQERHDEEKRLATSLGSKRAKEEADRKYQERLKVLEHEIQEQERLEQQRAKEKRLLMERKSYTDENDLFNNMFPSNNDDRTIPVHRPVTAATGGMQSTLGNMPQSDDNIERIDKPLPLPDQDEDLKEYTFAKFASTYFQGNATPHFTKKTLKQPLLTIKSERDQLAALAIWITILRFMCDLPDVRTPNVGHQKQSVMTKIHSTLGRKFNKKDLEEAQKLNESIDNQPTLNSSENCPLIMNNNGLSSSSSKTSSRSVKQKLVNMTLKRKSKLSTDVAITRLKDLDLLSATQQIKMTGMNPFLEDRPTSNLEKLHFIIGLGIHVAELRDEIYCQICKQLTTNPSSQSIARGWILLSLCVGCFAPASKLIKYLQNFILNGPSGFPKYCYERLSRTMMNGLRTQPPSWLELQATKHKEPLLLQITFMDGSSKALKADSATTARELCDLLAEKINLTDKFGFSLYIALFDKVSSLGSGMDHVMDAISQCEQYAKEQGTLEKIAPWRLFFRKEIFAPWHNPQDDSVATNLIYQQVVRGIKFGEYRCEKDDDLAMIAAQQYYIEYSQEMHIDRLRELLPHYIPDNQLVQNKATERWLQIIMHAHKRHFNNVKDSISVLRVKEDVVNYARFKWPLLFSRFYEAYKFSGPTLPKNEVIIAVNWTGVYVIDDQEQVLLELSFPEITQVLSSKSSGRQQSNSFTIITIKNDEYTFTSNNADDIRDLVINFLDGLKRKSKYVVVIQDFDPSGGQGIALRRGDLIILEEDSRKNQTGTFSGSNERTGSTGEFPSECVYILPTLSKPPQDILQIFALQWTDTNQQQAQNEHLFSSNGNNNGEFLPEQGYTLEKYAETNYRSPPKRTWSNTFSRRSGMNNSGDRLWAFQKEPLRQPLLKKLQEKIELSEEACSCFMNILKYMGDYQTGLRRRATNELTDAIFDPALKHEILKDEIYCQIVKQLTDNGNQASESRGWELMWLASGCFAPSAVLLKEVNLFLRSRKHQLAADCFARLQRILKNGQRKHPPHQVEVEAIQHMTTQIYHKVYFPDDTSEAFEVDSSTRAKDFCRNIADRLKLQSSEGFSLFVKILDKVISVPEGDFFFDFVRHLTEWIKKTKQREDPPKYTYQIFFMRKLWTNAVPGKDRMADIIFHYHQELPKLIRGYHKCSTDEAVQLAACIYRVRFGDNTAQFENIQLKDFLPSDLVDKLPYADWKKRIMTTHTQSRNVSSEDAKIKFLKIVYQWATFGSAFFEVKQTSDPTFPEQLLIAINKNGVNLIHPKTKDLLITYPFTSISNWSSGNTYFNMTVGDIVRGTRLLCESPLGYKMDDLLTSYISLMVQTMHRQSTTASTPRP</sequence>
<feature type="domain" description="Myosin motor" evidence="17">
    <location>
        <begin position="73"/>
        <end position="684"/>
    </location>
</feature>
<dbReference type="EMBL" id="CAJNRG010014943">
    <property type="protein sequence ID" value="CAF2159545.1"/>
    <property type="molecule type" value="Genomic_DNA"/>
</dbReference>
<dbReference type="InterPro" id="IPR000299">
    <property type="entry name" value="FERM_domain"/>
</dbReference>
<dbReference type="FunFam" id="1.20.80.10:FF:000013">
    <property type="entry name" value="Unconventional myosin-VIIa"/>
    <property type="match status" value="1"/>
</dbReference>
<dbReference type="CDD" id="cd13198">
    <property type="entry name" value="FERM_C1_MyoVII"/>
    <property type="match status" value="1"/>
</dbReference>
<dbReference type="GO" id="GO:0005737">
    <property type="term" value="C:cytoplasm"/>
    <property type="evidence" value="ECO:0007669"/>
    <property type="project" value="UniProtKB-SubCell"/>
</dbReference>
<dbReference type="InterPro" id="IPR036028">
    <property type="entry name" value="SH3-like_dom_sf"/>
</dbReference>
<dbReference type="Gene3D" id="3.40.850.10">
    <property type="entry name" value="Kinesin motor domain"/>
    <property type="match status" value="2"/>
</dbReference>
<dbReference type="SMART" id="SM00295">
    <property type="entry name" value="B41"/>
    <property type="match status" value="2"/>
</dbReference>
<evidence type="ECO:0000259" key="15">
    <source>
        <dbReference type="PROSITE" id="PS50057"/>
    </source>
</evidence>
<dbReference type="InterPro" id="IPR036961">
    <property type="entry name" value="Kinesin_motor_dom_sf"/>
</dbReference>
<feature type="domain" description="SH3" evidence="14">
    <location>
        <begin position="1537"/>
        <end position="1601"/>
    </location>
</feature>
<dbReference type="InterPro" id="IPR038185">
    <property type="entry name" value="MyTH4_dom_sf"/>
</dbReference>
<dbReference type="InterPro" id="IPR001452">
    <property type="entry name" value="SH3_domain"/>
</dbReference>
<dbReference type="CDD" id="cd01381">
    <property type="entry name" value="MYSc_Myo7"/>
    <property type="match status" value="1"/>
</dbReference>
<dbReference type="CDD" id="cd13199">
    <property type="entry name" value="FERM_C2_MyoVII"/>
    <property type="match status" value="1"/>
</dbReference>
<dbReference type="PROSITE" id="PS50002">
    <property type="entry name" value="SH3"/>
    <property type="match status" value="1"/>
</dbReference>
<dbReference type="GO" id="GO:0005524">
    <property type="term" value="F:ATP binding"/>
    <property type="evidence" value="ECO:0007669"/>
    <property type="project" value="UniProtKB-UniRule"/>
</dbReference>
<evidence type="ECO:0000256" key="12">
    <source>
        <dbReference type="PROSITE-ProRule" id="PRU00782"/>
    </source>
</evidence>
<dbReference type="InterPro" id="IPR041794">
    <property type="entry name" value="MyoVII_FERM_C2"/>
</dbReference>
<dbReference type="GO" id="GO:0016459">
    <property type="term" value="C:myosin complex"/>
    <property type="evidence" value="ECO:0007669"/>
    <property type="project" value="UniProtKB-KW"/>
</dbReference>
<feature type="domain" description="FERM" evidence="15">
    <location>
        <begin position="1840"/>
        <end position="2139"/>
    </location>
</feature>
<organism evidence="18 19">
    <name type="scientific">Rotaria magnacalcarata</name>
    <dbReference type="NCBI Taxonomy" id="392030"/>
    <lineage>
        <taxon>Eukaryota</taxon>
        <taxon>Metazoa</taxon>
        <taxon>Spiralia</taxon>
        <taxon>Gnathifera</taxon>
        <taxon>Rotifera</taxon>
        <taxon>Eurotatoria</taxon>
        <taxon>Bdelloidea</taxon>
        <taxon>Philodinida</taxon>
        <taxon>Philodinidae</taxon>
        <taxon>Rotaria</taxon>
    </lineage>
</organism>
<name>A0A816YIV1_9BILA</name>
<dbReference type="Pfam" id="PF21998">
    <property type="entry name" value="FERM_C1_MyoVII"/>
    <property type="match status" value="1"/>
</dbReference>
<evidence type="ECO:0000256" key="5">
    <source>
        <dbReference type="ARBA" id="ARBA00022737"/>
    </source>
</evidence>
<evidence type="ECO:0000256" key="4">
    <source>
        <dbReference type="ARBA" id="ARBA00022490"/>
    </source>
</evidence>
<dbReference type="Pfam" id="PF21989">
    <property type="entry name" value="RA_2"/>
    <property type="match status" value="2"/>
</dbReference>
<dbReference type="InterPro" id="IPR019748">
    <property type="entry name" value="FERM_central"/>
</dbReference>
<dbReference type="Pfam" id="PF00612">
    <property type="entry name" value="IQ"/>
    <property type="match status" value="1"/>
</dbReference>
<dbReference type="Pfam" id="PF00063">
    <property type="entry name" value="Myosin_head"/>
    <property type="match status" value="2"/>
</dbReference>
<dbReference type="SMART" id="SM00326">
    <property type="entry name" value="SH3"/>
    <property type="match status" value="1"/>
</dbReference>
<evidence type="ECO:0000256" key="10">
    <source>
        <dbReference type="ARBA" id="ARBA00023203"/>
    </source>
</evidence>
<dbReference type="PROSITE" id="PS50096">
    <property type="entry name" value="IQ"/>
    <property type="match status" value="2"/>
</dbReference>
<evidence type="ECO:0000313" key="19">
    <source>
        <dbReference type="Proteomes" id="UP000663887"/>
    </source>
</evidence>
<dbReference type="PANTHER" id="PTHR22692">
    <property type="entry name" value="MYOSIN VII, XV"/>
    <property type="match status" value="1"/>
</dbReference>
<dbReference type="Gene3D" id="2.30.29.30">
    <property type="entry name" value="Pleckstrin-homology domain (PH domain)/Phosphotyrosine-binding domain (PTB)"/>
    <property type="match status" value="2"/>
</dbReference>
<dbReference type="GO" id="GO:0003774">
    <property type="term" value="F:cytoskeletal motor activity"/>
    <property type="evidence" value="ECO:0007669"/>
    <property type="project" value="UniProtKB-UniRule"/>
</dbReference>
<dbReference type="CDD" id="cd17092">
    <property type="entry name" value="FERM1_F1_Myosin-VII"/>
    <property type="match status" value="1"/>
</dbReference>
<dbReference type="Pfam" id="PF00373">
    <property type="entry name" value="FERM_M"/>
    <property type="match status" value="2"/>
</dbReference>
<accession>A0A816YIV1</accession>
<dbReference type="SUPFAM" id="SSF52540">
    <property type="entry name" value="P-loop containing nucleoside triphosphate hydrolases"/>
    <property type="match status" value="1"/>
</dbReference>
<dbReference type="InterPro" id="IPR011993">
    <property type="entry name" value="PH-like_dom_sf"/>
</dbReference>
<dbReference type="Pfam" id="PF24123">
    <property type="entry name" value="Myosin_VII_N"/>
    <property type="match status" value="1"/>
</dbReference>
<keyword evidence="9 12" id="KW-0505">Motor protein</keyword>
<evidence type="ECO:0000256" key="6">
    <source>
        <dbReference type="ARBA" id="ARBA00022741"/>
    </source>
</evidence>
<dbReference type="Gene3D" id="1.10.10.820">
    <property type="match status" value="1"/>
</dbReference>
<reference evidence="18" key="1">
    <citation type="submission" date="2021-02" db="EMBL/GenBank/DDBJ databases">
        <authorList>
            <person name="Nowell W R."/>
        </authorList>
    </citation>
    <scope>NUCLEOTIDE SEQUENCE</scope>
</reference>
<dbReference type="InterPro" id="IPR035963">
    <property type="entry name" value="FERM_2"/>
</dbReference>
<evidence type="ECO:0000256" key="11">
    <source>
        <dbReference type="PROSITE-ProRule" id="PRU00192"/>
    </source>
</evidence>
<dbReference type="GO" id="GO:0120025">
    <property type="term" value="C:plasma membrane bounded cell projection"/>
    <property type="evidence" value="ECO:0007669"/>
    <property type="project" value="UniProtKB-ARBA"/>
</dbReference>
<dbReference type="CDD" id="cd14473">
    <property type="entry name" value="FERM_B-lobe"/>
    <property type="match status" value="2"/>
</dbReference>
<dbReference type="InterPro" id="IPR000048">
    <property type="entry name" value="IQ_motif_EF-hand-BS"/>
</dbReference>
<dbReference type="SMART" id="SM00242">
    <property type="entry name" value="MYSc"/>
    <property type="match status" value="1"/>
</dbReference>
<evidence type="ECO:0000256" key="7">
    <source>
        <dbReference type="ARBA" id="ARBA00022840"/>
    </source>
</evidence>
<dbReference type="InterPro" id="IPR041793">
    <property type="entry name" value="MyoVII_FERM_C1"/>
</dbReference>
<dbReference type="SMART" id="SM00139">
    <property type="entry name" value="MyTH4"/>
    <property type="match status" value="2"/>
</dbReference>
<dbReference type="Gene3D" id="6.20.240.20">
    <property type="match status" value="1"/>
</dbReference>
<keyword evidence="8 12" id="KW-0518">Myosin</keyword>
<dbReference type="Gene3D" id="1.20.80.10">
    <property type="match status" value="2"/>
</dbReference>
<evidence type="ECO:0000313" key="18">
    <source>
        <dbReference type="EMBL" id="CAF2159545.1"/>
    </source>
</evidence>
<feature type="domain" description="MyTH4" evidence="16">
    <location>
        <begin position="958"/>
        <end position="1223"/>
    </location>
</feature>
<dbReference type="Proteomes" id="UP000663887">
    <property type="component" value="Unassembled WGS sequence"/>
</dbReference>
<dbReference type="FunFam" id="3.10.20.90:FF:000036">
    <property type="entry name" value="Unconventional myosin-VIIa"/>
    <property type="match status" value="1"/>
</dbReference>
<dbReference type="CDD" id="cd17093">
    <property type="entry name" value="FERM2_F1_Myosin-VII"/>
    <property type="match status" value="1"/>
</dbReference>
<keyword evidence="7 12" id="KW-0067">ATP-binding</keyword>
<dbReference type="PROSITE" id="PS51016">
    <property type="entry name" value="MYTH4"/>
    <property type="match status" value="2"/>
</dbReference>
<dbReference type="PANTHER" id="PTHR22692:SF33">
    <property type="entry name" value="MYOSIN"/>
    <property type="match status" value="1"/>
</dbReference>
<evidence type="ECO:0000256" key="13">
    <source>
        <dbReference type="SAM" id="MobiDB-lite"/>
    </source>
</evidence>
<comment type="caution">
    <text evidence="18">The sequence shown here is derived from an EMBL/GenBank/DDBJ whole genome shotgun (WGS) entry which is preliminary data.</text>
</comment>
<dbReference type="GO" id="GO:0003779">
    <property type="term" value="F:actin binding"/>
    <property type="evidence" value="ECO:0007669"/>
    <property type="project" value="UniProtKB-KW"/>
</dbReference>
<dbReference type="InterPro" id="IPR027417">
    <property type="entry name" value="P-loop_NTPase"/>
</dbReference>
<comment type="subcellular location">
    <subcellularLocation>
        <location evidence="1">Cytoplasm</location>
    </subcellularLocation>
</comment>
<dbReference type="FunFam" id="1.10.10.820:FF:000001">
    <property type="entry name" value="Myosin heavy chain"/>
    <property type="match status" value="1"/>
</dbReference>
<dbReference type="Pfam" id="PF00784">
    <property type="entry name" value="MyTH4"/>
    <property type="match status" value="2"/>
</dbReference>
<dbReference type="InterPro" id="IPR014352">
    <property type="entry name" value="FERM/acyl-CoA-bd_prot_sf"/>
</dbReference>
<dbReference type="SUPFAM" id="SSF47031">
    <property type="entry name" value="Second domain of FERM"/>
    <property type="match status" value="2"/>
</dbReference>
<dbReference type="SUPFAM" id="SSF50729">
    <property type="entry name" value="PH domain-like"/>
    <property type="match status" value="1"/>
</dbReference>
<dbReference type="Gene3D" id="1.20.5.190">
    <property type="match status" value="2"/>
</dbReference>
<feature type="domain" description="MyTH4" evidence="16">
    <location>
        <begin position="1685"/>
        <end position="1834"/>
    </location>
</feature>
<feature type="region of interest" description="Disordered" evidence="13">
    <location>
        <begin position="813"/>
        <end position="835"/>
    </location>
</feature>